<feature type="region of interest" description="Disordered" evidence="1">
    <location>
        <begin position="383"/>
        <end position="405"/>
    </location>
</feature>
<proteinExistence type="predicted"/>
<dbReference type="Proteomes" id="UP000215703">
    <property type="component" value="Chromosome"/>
</dbReference>
<organism evidence="2 4">
    <name type="scientific">Bradyrhizobium ottawaense</name>
    <dbReference type="NCBI Taxonomy" id="931866"/>
    <lineage>
        <taxon>Bacteria</taxon>
        <taxon>Pseudomonadati</taxon>
        <taxon>Pseudomonadota</taxon>
        <taxon>Alphaproteobacteria</taxon>
        <taxon>Hyphomicrobiales</taxon>
        <taxon>Nitrobacteraceae</taxon>
        <taxon>Bradyrhizobium</taxon>
    </lineage>
</organism>
<feature type="region of interest" description="Disordered" evidence="1">
    <location>
        <begin position="201"/>
        <end position="233"/>
    </location>
</feature>
<dbReference type="EMBL" id="CP029425">
    <property type="protein sequence ID" value="AWL94832.1"/>
    <property type="molecule type" value="Genomic_DNA"/>
</dbReference>
<evidence type="ECO:0000313" key="5">
    <source>
        <dbReference type="Proteomes" id="UP001565369"/>
    </source>
</evidence>
<dbReference type="Pfam" id="PF14412">
    <property type="entry name" value="AHH"/>
    <property type="match status" value="1"/>
</dbReference>
<accession>A0A5H2YTD2</accession>
<dbReference type="GeneID" id="92965643"/>
<dbReference type="Proteomes" id="UP001565369">
    <property type="component" value="Unassembled WGS sequence"/>
</dbReference>
<reference evidence="2 4" key="2">
    <citation type="journal article" date="2017" name="Syst. Appl. Microbiol.">
        <title>Soybeans inoculated with root zone soils of Canadian native legumes harbour diverse and novel Bradyrhizobium spp. that possess agricultural potential.</title>
        <authorList>
            <person name="Bromfield E.S.P."/>
            <person name="Cloutier S."/>
            <person name="Tambong J.T."/>
            <person name="Tran Thi T.V."/>
        </authorList>
    </citation>
    <scope>NUCLEOTIDE SEQUENCE [LARGE SCALE GENOMIC DNA]</scope>
    <source>
        <strain evidence="2 4">OO99</strain>
    </source>
</reference>
<reference evidence="2 4" key="1">
    <citation type="journal article" date="2014" name="Int. J. Syst. Evol. Microbiol.">
        <title>Bradyrhizobium ottawaense sp. nov., a symbiotic nitrogen fixing bacterium from root nodules of soybeans in Canada.</title>
        <authorList>
            <person name="Yu X."/>
            <person name="Cloutier S."/>
            <person name="Tambong J.T."/>
            <person name="Bromfield E.S."/>
        </authorList>
    </citation>
    <scope>NUCLEOTIDE SEQUENCE [LARGE SCALE GENOMIC DNA]</scope>
    <source>
        <strain evidence="2 4">OO99</strain>
    </source>
</reference>
<sequence length="545" mass="58299">MSIFFDHHIIPERFRDYPAFRGIDKKTFDIDAPANRIYLPANRELAAKLEVSPHPSRHVGPYGDLICKRLKEIATIGSPAERLVEIKTLIDAMRVGFLNGHLYTNVPIGKTQEEVYQGVEKVLTDPKAYRDQYPDQLRTIRDVERRGADAGQDHLIKWLLYLDDPERQKLIDEAIARNPDVNITAGNRDLRGTNWSKFEALDPSSDPFRVPGSTSANPSDFPPLPGYSSPPRAGLNEQEGFARSDPRFTRALPPFPTLDPNERIGQLPPTTAAPSDPLVLQSDPHSGVTYPYYENPLAGGASPERDVLPLLAGGAALGLAAPSILPWLFGIGGILAVTRTANAQESSSGGTMGAATPGGGVFSTGASPLNIIGNGLNVDSAASGRGSSASSTFGRQVGGASSIDPETRASTFADRFGSWAGTPDGTAPAEPANVDRLPDAPAGGSVAPENVRRLARVNESNAGSVFTSGSAPVPHLLPSTEFNERFGNWTVPTTGSAQPQPSKPIGLFADEPSYVIPPPIFGVDGPGNPHSDAEEWFSRWIRPLL</sequence>
<gene>
    <name evidence="3" type="ORF">ABIG07_008223</name>
    <name evidence="2" type="ORF">CIT37_23750</name>
</gene>
<evidence type="ECO:0000313" key="2">
    <source>
        <dbReference type="EMBL" id="AWL94832.1"/>
    </source>
</evidence>
<accession>A0A2U8PAP6</accession>
<evidence type="ECO:0000313" key="4">
    <source>
        <dbReference type="Proteomes" id="UP000215703"/>
    </source>
</evidence>
<protein>
    <submittedName>
        <fullName evidence="2">Uncharacterized protein</fullName>
    </submittedName>
</protein>
<reference evidence="3 5" key="4">
    <citation type="submission" date="2024-07" db="EMBL/GenBank/DDBJ databases">
        <title>Genomic Encyclopedia of Type Strains, Phase V (KMG-V): Genome sequencing to study the core and pangenomes of soil and plant-associated prokaryotes.</title>
        <authorList>
            <person name="Whitman W."/>
        </authorList>
    </citation>
    <scope>NUCLEOTIDE SEQUENCE [LARGE SCALE GENOMIC DNA]</scope>
    <source>
        <strain evidence="3 5">USDA 152</strain>
    </source>
</reference>
<keyword evidence="5" id="KW-1185">Reference proteome</keyword>
<dbReference type="KEGG" id="bot:CIT37_23750"/>
<dbReference type="EMBL" id="JBGBZJ010000003">
    <property type="protein sequence ID" value="MEY9459275.1"/>
    <property type="molecule type" value="Genomic_DNA"/>
</dbReference>
<evidence type="ECO:0000256" key="1">
    <source>
        <dbReference type="SAM" id="MobiDB-lite"/>
    </source>
</evidence>
<evidence type="ECO:0000313" key="3">
    <source>
        <dbReference type="EMBL" id="MEY9459275.1"/>
    </source>
</evidence>
<reference evidence="2" key="3">
    <citation type="journal article" date="2018" name="Microbiol. Resour. Announc.">
        <title>Complete Genome Sequence of Bradyrhizobium ottawaense OO99(T), an Efficient Nitrogen-Fixing Symbiont of Soybean.</title>
        <authorList>
            <person name="Nguyen H.D.T."/>
            <person name="Cloutier S."/>
            <person name="Bromfield E.S.P."/>
        </authorList>
    </citation>
    <scope>NUCLEOTIDE SEQUENCE</scope>
    <source>
        <strain evidence="2">OO99</strain>
    </source>
</reference>
<dbReference type="OrthoDB" id="8181789at2"/>
<name>A0A2U8PAP6_9BRAD</name>
<dbReference type="InterPro" id="IPR032871">
    <property type="entry name" value="AHH_dom_containing"/>
</dbReference>
<dbReference type="RefSeq" id="WP_028142613.1">
    <property type="nucleotide sequence ID" value="NZ_AP021854.1"/>
</dbReference>
<dbReference type="AlphaFoldDB" id="A0A2U8PAP6"/>